<proteinExistence type="predicted"/>
<evidence type="ECO:0000313" key="1">
    <source>
        <dbReference type="EMBL" id="VAW57758.1"/>
    </source>
</evidence>
<protein>
    <recommendedName>
        <fullName evidence="2">Response regulatory domain-containing protein</fullName>
    </recommendedName>
</protein>
<feature type="non-terminal residue" evidence="1">
    <location>
        <position position="113"/>
    </location>
</feature>
<gene>
    <name evidence="1" type="ORF">MNBD_GAMMA07-2236</name>
</gene>
<reference evidence="1" key="1">
    <citation type="submission" date="2018-06" db="EMBL/GenBank/DDBJ databases">
        <authorList>
            <person name="Zhirakovskaya E."/>
        </authorList>
    </citation>
    <scope>NUCLEOTIDE SEQUENCE</scope>
</reference>
<dbReference type="AlphaFoldDB" id="A0A3B0WP52"/>
<organism evidence="1">
    <name type="scientific">hydrothermal vent metagenome</name>
    <dbReference type="NCBI Taxonomy" id="652676"/>
    <lineage>
        <taxon>unclassified sequences</taxon>
        <taxon>metagenomes</taxon>
        <taxon>ecological metagenomes</taxon>
    </lineage>
</organism>
<evidence type="ECO:0008006" key="2">
    <source>
        <dbReference type="Google" id="ProtNLM"/>
    </source>
</evidence>
<sequence length="113" mass="12830">MSLTILSVIESPTHPKLSNLYKEMGAREIKVNSARNAIKELEKNKPDFIVAEFFYGYGNNYAGVNVCNLDTLLASLPKYSPDTKTIIFVEKDEAFYVDKLNKLYPLHAAFLHE</sequence>
<accession>A0A3B0WP52</accession>
<name>A0A3B0WP52_9ZZZZ</name>
<dbReference type="EMBL" id="UOFF01000449">
    <property type="protein sequence ID" value="VAW57758.1"/>
    <property type="molecule type" value="Genomic_DNA"/>
</dbReference>